<name>Q0KFQ8_CUPNH</name>
<keyword evidence="3" id="KW-1185">Reference proteome</keyword>
<dbReference type="EMBL" id="CP039287">
    <property type="protein sequence ID" value="QCB99137.1"/>
    <property type="molecule type" value="Genomic_DNA"/>
</dbReference>
<dbReference type="AlphaFoldDB" id="Q0KFQ8"/>
<dbReference type="Proteomes" id="UP000008210">
    <property type="component" value="Chromosome 1"/>
</dbReference>
<dbReference type="eggNOG" id="ENOG50318N8">
    <property type="taxonomic scope" value="Bacteria"/>
</dbReference>
<evidence type="ECO:0000313" key="4">
    <source>
        <dbReference type="Proteomes" id="UP000296079"/>
    </source>
</evidence>
<evidence type="ECO:0000313" key="2">
    <source>
        <dbReference type="EMBL" id="QCB99137.1"/>
    </source>
</evidence>
<dbReference type="HOGENOM" id="CLU_062173_0_0_4"/>
<evidence type="ECO:0000313" key="3">
    <source>
        <dbReference type="Proteomes" id="UP000008210"/>
    </source>
</evidence>
<evidence type="ECO:0008006" key="5">
    <source>
        <dbReference type="Google" id="ProtNLM"/>
    </source>
</evidence>
<dbReference type="InterPro" id="IPR025683">
    <property type="entry name" value="Protein_beta"/>
</dbReference>
<dbReference type="KEGG" id="reh:H16_A0011"/>
<reference evidence="1 3" key="1">
    <citation type="journal article" date="2006" name="Nat. Biotechnol.">
        <title>Genome sequence of the bioplastic-producing 'Knallgas' bacterium Ralstonia eutropha H16.</title>
        <authorList>
            <person name="Pohlmann A."/>
            <person name="Fricke W.F."/>
            <person name="Reinecke F."/>
            <person name="Kusian B."/>
            <person name="Liesegang H."/>
            <person name="Cramm R."/>
            <person name="Eitinger T."/>
            <person name="Ewering C."/>
            <person name="Potter M."/>
            <person name="Schwartz E."/>
            <person name="Strittmatter A."/>
            <person name="Voss I."/>
            <person name="Gottschalk G."/>
            <person name="Steinbuechel A."/>
            <person name="Friedrich B."/>
            <person name="Bowien B."/>
        </authorList>
    </citation>
    <scope>NUCLEOTIDE SEQUENCE [LARGE SCALE GENOMIC DNA]</scope>
    <source>
        <strain evidence="3">ATCC 17699 / DSM 428 / KCTC 22496 / NCIMB 10442 / H16 / Stanier 337</strain>
        <strain evidence="1">H16</strain>
    </source>
</reference>
<dbReference type="STRING" id="381666.H16_A0011"/>
<proteinExistence type="predicted"/>
<accession>Q0KFQ8</accession>
<organism evidence="1 3">
    <name type="scientific">Cupriavidus necator (strain ATCC 17699 / DSM 428 / KCTC 22496 / NCIMB 10442 / H16 / Stanier 337)</name>
    <name type="common">Ralstonia eutropha</name>
    <dbReference type="NCBI Taxonomy" id="381666"/>
    <lineage>
        <taxon>Bacteria</taxon>
        <taxon>Pseudomonadati</taxon>
        <taxon>Pseudomonadota</taxon>
        <taxon>Betaproteobacteria</taxon>
        <taxon>Burkholderiales</taxon>
        <taxon>Burkholderiaceae</taxon>
        <taxon>Cupriavidus</taxon>
    </lineage>
</organism>
<gene>
    <name evidence="1" type="ordered locus">H16_A0011</name>
    <name evidence="2" type="ORF">E6A55_00055</name>
</gene>
<evidence type="ECO:0000313" key="1">
    <source>
        <dbReference type="EMBL" id="CAJ91163.1"/>
    </source>
</evidence>
<dbReference type="Proteomes" id="UP000296079">
    <property type="component" value="Chromosome 1"/>
</dbReference>
<dbReference type="EMBL" id="AM260479">
    <property type="protein sequence ID" value="CAJ91163.1"/>
    <property type="molecule type" value="Genomic_DNA"/>
</dbReference>
<reference evidence="2 4" key="2">
    <citation type="submission" date="2019-04" db="EMBL/GenBank/DDBJ databases">
        <title>Long-read de novo sequencing of Cupriavidus necator H16.</title>
        <authorList>
            <person name="Little G.T."/>
            <person name="Ehsaan M."/>
            <person name="Arenas-Lopez C."/>
            <person name="Jawed K."/>
            <person name="Winzer K."/>
            <person name="Kovacs K."/>
            <person name="Malys N."/>
            <person name="Minton N.P."/>
        </authorList>
    </citation>
    <scope>NUCLEOTIDE SEQUENCE [LARGE SCALE GENOMIC DNA]</scope>
    <source>
        <strain evidence="2 4">H16</strain>
    </source>
</reference>
<dbReference type="Pfam" id="PF14350">
    <property type="entry name" value="Beta_protein"/>
    <property type="match status" value="1"/>
</dbReference>
<protein>
    <recommendedName>
        <fullName evidence="5">Beta protein</fullName>
    </recommendedName>
</protein>
<sequence>MFSGTTPIDPAQTSFRLPTKAVFTKNTKSAHLCCFWRGQMPLDTNERFNHIHYVPILKWRQGEYQALWRLSDAAKQWITPLLEIPTEPWDFETETPAKSLDEHLERFGNRLKSKWDTRRCFIDSCYIDGVAQMSTGQHHLEFLFEQARNEGASPIPVTGLGRHPDYDAAVHNIVAQDQRGACVRLSAEDFSASILNDLQNLFARLNVGPPDSHLVIDMAEDISGSPVAQGLAWKALLQQTPWLNDWKSVTVAATAFPSALPAAQFRPHGLTPRTEWNAYNALLTNLGGLRIPTFGDYSVSHPQTELLDPRVLDPNAKIKYTVDGEWLVHTGAQVKKHGRGQFQGLCQELIANPSAAFPGPTYSWGDAYIHGCASGTETTGGTSTWPSVGNNRHITKVIRDVATLFGSSTIP</sequence>